<dbReference type="EMBL" id="QUSK01000034">
    <property type="protein sequence ID" value="RGD73147.1"/>
    <property type="molecule type" value="Genomic_DNA"/>
</dbReference>
<keyword evidence="1" id="KW-0472">Membrane</keyword>
<dbReference type="AlphaFoldDB" id="A0A3E3DV34"/>
<organism evidence="2 3">
    <name type="scientific">Faecalicoccus pleomorphus</name>
    <dbReference type="NCBI Taxonomy" id="1323"/>
    <lineage>
        <taxon>Bacteria</taxon>
        <taxon>Bacillati</taxon>
        <taxon>Bacillota</taxon>
        <taxon>Erysipelotrichia</taxon>
        <taxon>Erysipelotrichales</taxon>
        <taxon>Erysipelotrichaceae</taxon>
        <taxon>Faecalicoccus</taxon>
    </lineage>
</organism>
<evidence type="ECO:0000313" key="3">
    <source>
        <dbReference type="Proteomes" id="UP000260721"/>
    </source>
</evidence>
<dbReference type="RefSeq" id="WP_117447193.1">
    <property type="nucleotide sequence ID" value="NZ_CALCIP010000003.1"/>
</dbReference>
<gene>
    <name evidence="2" type="ORF">DXC78_11740</name>
</gene>
<protein>
    <submittedName>
        <fullName evidence="2">Uncharacterized protein</fullName>
    </submittedName>
</protein>
<feature type="transmembrane region" description="Helical" evidence="1">
    <location>
        <begin position="48"/>
        <end position="68"/>
    </location>
</feature>
<evidence type="ECO:0000313" key="2">
    <source>
        <dbReference type="EMBL" id="RGD73147.1"/>
    </source>
</evidence>
<proteinExistence type="predicted"/>
<dbReference type="Proteomes" id="UP000260721">
    <property type="component" value="Unassembled WGS sequence"/>
</dbReference>
<evidence type="ECO:0000256" key="1">
    <source>
        <dbReference type="SAM" id="Phobius"/>
    </source>
</evidence>
<feature type="transmembrane region" description="Helical" evidence="1">
    <location>
        <begin position="12"/>
        <end position="36"/>
    </location>
</feature>
<sequence length="69" mass="7798">MARQQTKRIGRAGKIGWFLAGWLLPLITLFILFKIYPDGSQAQTQAARANLLGFLVVIILNIIYRVILN</sequence>
<keyword evidence="1" id="KW-1133">Transmembrane helix</keyword>
<comment type="caution">
    <text evidence="2">The sequence shown here is derived from an EMBL/GenBank/DDBJ whole genome shotgun (WGS) entry which is preliminary data.</text>
</comment>
<name>A0A3E3DV34_9FIRM</name>
<accession>A0A3E3DV34</accession>
<keyword evidence="1" id="KW-0812">Transmembrane</keyword>
<reference evidence="2 3" key="1">
    <citation type="submission" date="2018-08" db="EMBL/GenBank/DDBJ databases">
        <title>A genome reference for cultivated species of the human gut microbiota.</title>
        <authorList>
            <person name="Zou Y."/>
            <person name="Xue W."/>
            <person name="Luo G."/>
        </authorList>
    </citation>
    <scope>NUCLEOTIDE SEQUENCE [LARGE SCALE GENOMIC DNA]</scope>
    <source>
        <strain evidence="2 3">TF08-11</strain>
    </source>
</reference>